<dbReference type="PANTHER" id="PTHR46211:SF1">
    <property type="entry name" value="GLYCEROPHOSPHODIESTER PHOSPHODIESTERASE, CYTOPLASMIC"/>
    <property type="match status" value="1"/>
</dbReference>
<dbReference type="GO" id="GO:0006629">
    <property type="term" value="P:lipid metabolic process"/>
    <property type="evidence" value="ECO:0007669"/>
    <property type="project" value="InterPro"/>
</dbReference>
<evidence type="ECO:0000313" key="3">
    <source>
        <dbReference type="Proteomes" id="UP000482209"/>
    </source>
</evidence>
<dbReference type="GO" id="GO:0008081">
    <property type="term" value="F:phosphoric diester hydrolase activity"/>
    <property type="evidence" value="ECO:0007669"/>
    <property type="project" value="InterPro"/>
</dbReference>
<comment type="caution">
    <text evidence="2">The sequence shown here is derived from an EMBL/GenBank/DDBJ whole genome shotgun (WGS) entry which is preliminary data.</text>
</comment>
<evidence type="ECO:0000313" key="2">
    <source>
        <dbReference type="EMBL" id="MSS63624.1"/>
    </source>
</evidence>
<feature type="domain" description="GP-PDE" evidence="1">
    <location>
        <begin position="18"/>
        <end position="249"/>
    </location>
</feature>
<evidence type="ECO:0000259" key="1">
    <source>
        <dbReference type="PROSITE" id="PS51704"/>
    </source>
</evidence>
<dbReference type="AlphaFoldDB" id="A0A6L5XY75"/>
<dbReference type="Gene3D" id="3.20.20.190">
    <property type="entry name" value="Phosphatidylinositol (PI) phosphodiesterase"/>
    <property type="match status" value="1"/>
</dbReference>
<dbReference type="InterPro" id="IPR030395">
    <property type="entry name" value="GP_PDE_dom"/>
</dbReference>
<sequence length="249" mass="29586">MPRIFNKPSKRLFEGYFYAHRGLYDNKGDAPENSKKAFQRAIKANYGIELDVQLTKDKIPVVFHDESLERVCNIQGKISDYTFRELKQFRLYQSFERIPKLQEVLQLVDGNVPLIVEIKCETGKTEICQIVYDQLKQYKGLYCVESFHPFVVYWFRKNAPRVMRGQLSSDFAKEGDKRFILRLLGNLLFNFLGKPDFIAYNCCYSYRVSRQLCKKFYHAYMVAWTIQSKEQLKKNEKEYDMFIFEGFLP</sequence>
<dbReference type="InterPro" id="IPR017946">
    <property type="entry name" value="PLC-like_Pdiesterase_TIM-brl"/>
</dbReference>
<protein>
    <submittedName>
        <fullName evidence="2">Glycerophosphodiester phosphodiesterase</fullName>
    </submittedName>
</protein>
<dbReference type="RefSeq" id="WP_154519022.1">
    <property type="nucleotide sequence ID" value="NZ_VUMT01000008.1"/>
</dbReference>
<proteinExistence type="predicted"/>
<dbReference type="SUPFAM" id="SSF51695">
    <property type="entry name" value="PLC-like phosphodiesterases"/>
    <property type="match status" value="1"/>
</dbReference>
<dbReference type="PANTHER" id="PTHR46211">
    <property type="entry name" value="GLYCEROPHOSPHORYL DIESTER PHOSPHODIESTERASE"/>
    <property type="match status" value="1"/>
</dbReference>
<gene>
    <name evidence="2" type="ORF">FYJ58_07005</name>
</gene>
<organism evidence="2 3">
    <name type="scientific">Velocimicrobium porci</name>
    <dbReference type="NCBI Taxonomy" id="2606634"/>
    <lineage>
        <taxon>Bacteria</taxon>
        <taxon>Bacillati</taxon>
        <taxon>Bacillota</taxon>
        <taxon>Clostridia</taxon>
        <taxon>Lachnospirales</taxon>
        <taxon>Lachnospiraceae</taxon>
        <taxon>Velocimicrobium</taxon>
    </lineage>
</organism>
<reference evidence="2 3" key="1">
    <citation type="submission" date="2019-08" db="EMBL/GenBank/DDBJ databases">
        <title>In-depth cultivation of the pig gut microbiome towards novel bacterial diversity and tailored functional studies.</title>
        <authorList>
            <person name="Wylensek D."/>
            <person name="Hitch T.C.A."/>
            <person name="Clavel T."/>
        </authorList>
    </citation>
    <scope>NUCLEOTIDE SEQUENCE [LARGE SCALE GENOMIC DNA]</scope>
    <source>
        <strain evidence="2 3">WCA-693-APC-MOT-I</strain>
    </source>
</reference>
<dbReference type="Pfam" id="PF03009">
    <property type="entry name" value="GDPD"/>
    <property type="match status" value="1"/>
</dbReference>
<name>A0A6L5XY75_9FIRM</name>
<accession>A0A6L5XY75</accession>
<dbReference type="Proteomes" id="UP000482209">
    <property type="component" value="Unassembled WGS sequence"/>
</dbReference>
<dbReference type="EMBL" id="VUMT01000008">
    <property type="protein sequence ID" value="MSS63624.1"/>
    <property type="molecule type" value="Genomic_DNA"/>
</dbReference>
<dbReference type="PROSITE" id="PS51704">
    <property type="entry name" value="GP_PDE"/>
    <property type="match status" value="1"/>
</dbReference>
<keyword evidence="3" id="KW-1185">Reference proteome</keyword>